<reference evidence="1 2" key="1">
    <citation type="submission" date="2020-01" db="EMBL/GenBank/DDBJ databases">
        <authorList>
            <person name="Deng T."/>
        </authorList>
    </citation>
    <scope>NUCLEOTIDE SEQUENCE [LARGE SCALE GENOMIC DNA]</scope>
    <source>
        <strain evidence="1 2">5221</strain>
    </source>
</reference>
<evidence type="ECO:0000313" key="1">
    <source>
        <dbReference type="EMBL" id="MYM19785.1"/>
    </source>
</evidence>
<dbReference type="Proteomes" id="UP000469215">
    <property type="component" value="Unassembled WGS sequence"/>
</dbReference>
<proteinExistence type="predicted"/>
<evidence type="ECO:0000313" key="2">
    <source>
        <dbReference type="Proteomes" id="UP000469215"/>
    </source>
</evidence>
<name>A0A6N9H794_9MICO</name>
<organism evidence="1 2">
    <name type="scientific">Brevibacterium rongguiense</name>
    <dbReference type="NCBI Taxonomy" id="2695267"/>
    <lineage>
        <taxon>Bacteria</taxon>
        <taxon>Bacillati</taxon>
        <taxon>Actinomycetota</taxon>
        <taxon>Actinomycetes</taxon>
        <taxon>Micrococcales</taxon>
        <taxon>Brevibacteriaceae</taxon>
        <taxon>Brevibacterium</taxon>
    </lineage>
</organism>
<dbReference type="RefSeq" id="WP_160953217.1">
    <property type="nucleotide sequence ID" value="NZ_WWEQ01000025.1"/>
</dbReference>
<comment type="caution">
    <text evidence="1">The sequence shown here is derived from an EMBL/GenBank/DDBJ whole genome shotgun (WGS) entry which is preliminary data.</text>
</comment>
<dbReference type="EMBL" id="WWEQ01000025">
    <property type="protein sequence ID" value="MYM19785.1"/>
    <property type="molecule type" value="Genomic_DNA"/>
</dbReference>
<keyword evidence="2" id="KW-1185">Reference proteome</keyword>
<gene>
    <name evidence="1" type="ORF">GSY69_07330</name>
</gene>
<dbReference type="InterPro" id="IPR007362">
    <property type="entry name" value="DUF429"/>
</dbReference>
<sequence length="239" mass="25522">MFTGIDLAADPRRTGVATLRDDDAAIVVSDVHVGANDDDVIAHVAASTKTGVDVPFGWPRGFTHLVGAHRDGTLEPPADTGPDWRREVLFRATDREVRRRVGKVPLSVASDKIAYPAIRWAGIAARLRADGTPTPLDGSGHACEVYPGGALAIWGLPHAKYKGTQAAEVRRTLVERLAERLPSLDWGEHRDACIADDNALDAVIAALIARAVARGEAVPPSPKLSEEAVAEGWIWLPAS</sequence>
<protein>
    <submittedName>
        <fullName evidence="1">DUF429 domain-containing protein</fullName>
    </submittedName>
</protein>
<accession>A0A6N9H794</accession>
<dbReference type="Pfam" id="PF04250">
    <property type="entry name" value="DUF429"/>
    <property type="match status" value="1"/>
</dbReference>
<dbReference type="AlphaFoldDB" id="A0A6N9H794"/>